<name>A0AA86UBD4_9EUKA</name>
<gene>
    <name evidence="1" type="ORF">HINF_LOCUS33451</name>
    <name evidence="2" type="ORF">HINF_LOCUS49256</name>
</gene>
<protein>
    <submittedName>
        <fullName evidence="2">Hypothetical_protein</fullName>
    </submittedName>
</protein>
<reference evidence="2 3" key="2">
    <citation type="submission" date="2024-07" db="EMBL/GenBank/DDBJ databases">
        <authorList>
            <person name="Akdeniz Z."/>
        </authorList>
    </citation>
    <scope>NUCLEOTIDE SEQUENCE [LARGE SCALE GENOMIC DNA]</scope>
</reference>
<evidence type="ECO:0000313" key="3">
    <source>
        <dbReference type="Proteomes" id="UP001642409"/>
    </source>
</evidence>
<evidence type="ECO:0000313" key="2">
    <source>
        <dbReference type="EMBL" id="CAL6060499.1"/>
    </source>
</evidence>
<dbReference type="EMBL" id="CAXDID020000230">
    <property type="protein sequence ID" value="CAL6060499.1"/>
    <property type="molecule type" value="Genomic_DNA"/>
</dbReference>
<comment type="caution">
    <text evidence="1">The sequence shown here is derived from an EMBL/GenBank/DDBJ whole genome shotgun (WGS) entry which is preliminary data.</text>
</comment>
<accession>A0AA86UBD4</accession>
<dbReference type="Proteomes" id="UP001642409">
    <property type="component" value="Unassembled WGS sequence"/>
</dbReference>
<sequence length="115" mass="13119">MCGNVAKWIYCSDKQEQFNRQQTENVIKTILLITHKFQFIESSIAFGNVKGLTLCYENMFYDSVGDANDEVKEISTVPGKLSVSKQFWLQYVSSIKNIPIQKKFIDGGNTVLLWG</sequence>
<reference evidence="1" key="1">
    <citation type="submission" date="2023-06" db="EMBL/GenBank/DDBJ databases">
        <authorList>
            <person name="Kurt Z."/>
        </authorList>
    </citation>
    <scope>NUCLEOTIDE SEQUENCE</scope>
</reference>
<keyword evidence="3" id="KW-1185">Reference proteome</keyword>
<organism evidence="1">
    <name type="scientific">Hexamita inflata</name>
    <dbReference type="NCBI Taxonomy" id="28002"/>
    <lineage>
        <taxon>Eukaryota</taxon>
        <taxon>Metamonada</taxon>
        <taxon>Diplomonadida</taxon>
        <taxon>Hexamitidae</taxon>
        <taxon>Hexamitinae</taxon>
        <taxon>Hexamita</taxon>
    </lineage>
</organism>
<evidence type="ECO:0000313" key="1">
    <source>
        <dbReference type="EMBL" id="CAI9945806.1"/>
    </source>
</evidence>
<proteinExistence type="predicted"/>
<dbReference type="AlphaFoldDB" id="A0AA86UBD4"/>
<dbReference type="EMBL" id="CATOUU010000751">
    <property type="protein sequence ID" value="CAI9945806.1"/>
    <property type="molecule type" value="Genomic_DNA"/>
</dbReference>